<dbReference type="Pfam" id="PF18480">
    <property type="entry name" value="DUF5615"/>
    <property type="match status" value="1"/>
</dbReference>
<evidence type="ECO:0000259" key="1">
    <source>
        <dbReference type="Pfam" id="PF18480"/>
    </source>
</evidence>
<protein>
    <submittedName>
        <fullName evidence="2">Nuclease of putative toxin-antitoxin system</fullName>
    </submittedName>
</protein>
<proteinExistence type="predicted"/>
<sequence>MVKVLADENIFPAIVNFLRQKGLDVVSVQEKGLTGATDDEVFEIAQKEQRALITFDRHFANILRYPPSKHCGIIVIRIHPPLLSIVLAALEGFLQKFDLTTLCGALIILRENGFRVRRTP</sequence>
<reference evidence="2 3" key="1">
    <citation type="submission" date="2022-08" db="EMBL/GenBank/DDBJ databases">
        <title>Bacterial and archaeal communities from various locations to study Microbial Dark Matter (Phase II).</title>
        <authorList>
            <person name="Stepanauskas R."/>
        </authorList>
    </citation>
    <scope>NUCLEOTIDE SEQUENCE [LARGE SCALE GENOMIC DNA]</scope>
    <source>
        <strain evidence="2 3">PD1</strain>
    </source>
</reference>
<feature type="domain" description="DUF5615" evidence="1">
    <location>
        <begin position="3"/>
        <end position="109"/>
    </location>
</feature>
<dbReference type="RefSeq" id="WP_259091972.1">
    <property type="nucleotide sequence ID" value="NZ_CP130454.1"/>
</dbReference>
<dbReference type="Proteomes" id="UP001204798">
    <property type="component" value="Unassembled WGS sequence"/>
</dbReference>
<name>A0ABT2EI95_9BACT</name>
<accession>A0ABT2EI95</accession>
<evidence type="ECO:0000313" key="2">
    <source>
        <dbReference type="EMBL" id="MCS3917669.1"/>
    </source>
</evidence>
<gene>
    <name evidence="2" type="ORF">M2350_000066</name>
</gene>
<dbReference type="InterPro" id="IPR041049">
    <property type="entry name" value="DUF5615"/>
</dbReference>
<evidence type="ECO:0000313" key="3">
    <source>
        <dbReference type="Proteomes" id="UP001204798"/>
    </source>
</evidence>
<organism evidence="2 3">
    <name type="scientific">Candidatus Fervidibacter sacchari</name>
    <dbReference type="NCBI Taxonomy" id="1448929"/>
    <lineage>
        <taxon>Bacteria</taxon>
        <taxon>Candidatus Fervidibacterota</taxon>
        <taxon>Candidatus Fervidibacter</taxon>
    </lineage>
</organism>
<keyword evidence="3" id="KW-1185">Reference proteome</keyword>
<dbReference type="EMBL" id="JANUCP010000001">
    <property type="protein sequence ID" value="MCS3917669.1"/>
    <property type="molecule type" value="Genomic_DNA"/>
</dbReference>
<comment type="caution">
    <text evidence="2">The sequence shown here is derived from an EMBL/GenBank/DDBJ whole genome shotgun (WGS) entry which is preliminary data.</text>
</comment>